<accession>A0ABU5T6Y6</accession>
<evidence type="ECO:0000259" key="2">
    <source>
        <dbReference type="Pfam" id="PF25362"/>
    </source>
</evidence>
<evidence type="ECO:0000256" key="1">
    <source>
        <dbReference type="SAM" id="Phobius"/>
    </source>
</evidence>
<organism evidence="3 4">
    <name type="scientific">Sinomonas terricola</name>
    <dbReference type="NCBI Taxonomy" id="3110330"/>
    <lineage>
        <taxon>Bacteria</taxon>
        <taxon>Bacillati</taxon>
        <taxon>Actinomycetota</taxon>
        <taxon>Actinomycetes</taxon>
        <taxon>Micrococcales</taxon>
        <taxon>Micrococcaceae</taxon>
        <taxon>Sinomonas</taxon>
    </lineage>
</organism>
<dbReference type="EMBL" id="JAYGGQ010000008">
    <property type="protein sequence ID" value="MEA5455348.1"/>
    <property type="molecule type" value="Genomic_DNA"/>
</dbReference>
<evidence type="ECO:0000313" key="4">
    <source>
        <dbReference type="Proteomes" id="UP001304769"/>
    </source>
</evidence>
<dbReference type="RefSeq" id="WP_323279205.1">
    <property type="nucleotide sequence ID" value="NZ_JAYGGQ010000008.1"/>
</dbReference>
<reference evidence="3 4" key="1">
    <citation type="submission" date="2023-12" db="EMBL/GenBank/DDBJ databases">
        <title>Sinomonas terricola sp. nov, isolated from litchi orchard soil in Guangdong, PR China.</title>
        <authorList>
            <person name="Jiaxin W."/>
            <person name="Yang Z."/>
            <person name="Honghui Z."/>
        </authorList>
    </citation>
    <scope>NUCLEOTIDE SEQUENCE [LARGE SCALE GENOMIC DNA]</scope>
    <source>
        <strain evidence="3 4">JGH33</strain>
    </source>
</reference>
<feature type="domain" description="PH" evidence="2">
    <location>
        <begin position="40"/>
        <end position="156"/>
    </location>
</feature>
<proteinExistence type="predicted"/>
<dbReference type="Pfam" id="PF25362">
    <property type="entry name" value="bPH_11"/>
    <property type="match status" value="1"/>
</dbReference>
<protein>
    <recommendedName>
        <fullName evidence="2">PH domain-containing protein</fullName>
    </recommendedName>
</protein>
<dbReference type="InterPro" id="IPR057446">
    <property type="entry name" value="PH_bac"/>
</dbReference>
<dbReference type="Proteomes" id="UP001304769">
    <property type="component" value="Unassembled WGS sequence"/>
</dbReference>
<gene>
    <name evidence="3" type="ORF">SPF06_11510</name>
</gene>
<keyword evidence="1" id="KW-0472">Membrane</keyword>
<keyword evidence="4" id="KW-1185">Reference proteome</keyword>
<keyword evidence="1" id="KW-1133">Transmembrane helix</keyword>
<evidence type="ECO:0000313" key="3">
    <source>
        <dbReference type="EMBL" id="MEA5455348.1"/>
    </source>
</evidence>
<sequence>MERVLPALVMLAAAVAIAALLWVGWRGRKRRQADVPVPVPLPADPGAERFRAEGHYVTTTTAGDWLDRIAVHGLGLRTPADAAVFDGGVLFDRSGSGPLWVPAADLSDVRLEGGMAGKFVEPGGLVVLGWKLGEKDVDTGFRTRRPDERDALVSAIEDLIAVGRPRGAEPGQDQEEE</sequence>
<name>A0ABU5T6Y6_9MICC</name>
<feature type="transmembrane region" description="Helical" evidence="1">
    <location>
        <begin position="6"/>
        <end position="25"/>
    </location>
</feature>
<keyword evidence="1" id="KW-0812">Transmembrane</keyword>
<comment type="caution">
    <text evidence="3">The sequence shown here is derived from an EMBL/GenBank/DDBJ whole genome shotgun (WGS) entry which is preliminary data.</text>
</comment>